<evidence type="ECO:0000313" key="15">
    <source>
        <dbReference type="Proteomes" id="UP000010556"/>
    </source>
</evidence>
<dbReference type="eggNOG" id="KOG0759">
    <property type="taxonomic scope" value="Eukaryota"/>
</dbReference>
<feature type="region of interest" description="Disordered" evidence="12">
    <location>
        <begin position="302"/>
        <end position="338"/>
    </location>
</feature>
<dbReference type="GO" id="GO:0016020">
    <property type="term" value="C:membrane"/>
    <property type="evidence" value="ECO:0007669"/>
    <property type="project" value="UniProtKB-SubCell"/>
</dbReference>
<feature type="repeat" description="Solcar" evidence="10">
    <location>
        <begin position="18"/>
        <end position="93"/>
    </location>
</feature>
<sequence length="386" mass="41493">MRPGSAGSGDQERFPRCSSPFSLGLGAAVAEPQGASREPVLCPGSYAHALDGLYRVAREEGLRKLFSGATMASSRGMLVTVGQLSCYDQAKQLVLGTGYLSDGIVTHFIASFIAGGCATVLCQPLDVLKTRLMNSKGEYQGVLHCTMETAKLGPLAFYKVRGRLQAPCAQMMDSVFEKWKLYGDQCLYNLSLLPPPTELVCNRTFDKYSCWPDTPPNTTASIACPWYLPWYHKVQHRFVYKTCGPDGQWLRGPQGQSLRNASQCRMDKEELEVQMDWIKLDPDGTECGGGWLPHGAGPGCHLSPAQAASAAPGRGDSPPLALAPRGHHLPGEGHDGGRWPREATDIPPLLPHGHMAGAALGSVGTLPHNLGLESSARLCLIQTPAT</sequence>
<comment type="subcellular location">
    <subcellularLocation>
        <location evidence="1">Membrane</location>
        <topology evidence="1">Multi-pass membrane protein</topology>
    </subcellularLocation>
</comment>
<evidence type="ECO:0000256" key="7">
    <source>
        <dbReference type="ARBA" id="ARBA00022989"/>
    </source>
</evidence>
<proteinExistence type="inferred from homology"/>
<dbReference type="InterPro" id="IPR018108">
    <property type="entry name" value="MCP_transmembrane"/>
</dbReference>
<comment type="similarity">
    <text evidence="2 11">Belongs to the mitochondrial carrier (TC 2.A.29) family.</text>
</comment>
<dbReference type="PROSITE" id="PS50920">
    <property type="entry name" value="SOLCAR"/>
    <property type="match status" value="2"/>
</dbReference>
<dbReference type="InterPro" id="IPR036445">
    <property type="entry name" value="GPCR_2_extracell_dom_sf"/>
</dbReference>
<evidence type="ECO:0000256" key="8">
    <source>
        <dbReference type="ARBA" id="ARBA00023136"/>
    </source>
</evidence>
<dbReference type="Pfam" id="PF00153">
    <property type="entry name" value="Mito_carr"/>
    <property type="match status" value="2"/>
</dbReference>
<dbReference type="Pfam" id="PF02793">
    <property type="entry name" value="HRM"/>
    <property type="match status" value="1"/>
</dbReference>
<keyword evidence="15" id="KW-1185">Reference proteome</keyword>
<feature type="domain" description="G-protein coupled receptors family 2 profile 1" evidence="13">
    <location>
        <begin position="185"/>
        <end position="268"/>
    </location>
</feature>
<evidence type="ECO:0000256" key="6">
    <source>
        <dbReference type="ARBA" id="ARBA00022737"/>
    </source>
</evidence>
<dbReference type="FunFam" id="4.10.1240.10:FF:000009">
    <property type="entry name" value="Glucagon receptor"/>
    <property type="match status" value="1"/>
</dbReference>
<dbReference type="GO" id="GO:0004967">
    <property type="term" value="F:glucagon receptor activity"/>
    <property type="evidence" value="ECO:0007669"/>
    <property type="project" value="InterPro"/>
</dbReference>
<dbReference type="InterPro" id="IPR017983">
    <property type="entry name" value="GPCR_2_secretin-like_CS"/>
</dbReference>
<keyword evidence="8 10" id="KW-0472">Membrane</keyword>
<dbReference type="InterPro" id="IPR023395">
    <property type="entry name" value="MCP_dom_sf"/>
</dbReference>
<evidence type="ECO:0000256" key="4">
    <source>
        <dbReference type="ARBA" id="ARBA00022692"/>
    </source>
</evidence>
<evidence type="ECO:0000256" key="2">
    <source>
        <dbReference type="ARBA" id="ARBA00006375"/>
    </source>
</evidence>
<dbReference type="InterPro" id="IPR050391">
    <property type="entry name" value="Mito_Metabolite_Transporter"/>
</dbReference>
<name>L5MIW8_MYODS</name>
<dbReference type="PRINTS" id="PR01353">
    <property type="entry name" value="GLUCAGNFAMLY"/>
</dbReference>
<dbReference type="PANTHER" id="PTHR45618">
    <property type="entry name" value="MITOCHONDRIAL DICARBOXYLATE CARRIER-RELATED"/>
    <property type="match status" value="1"/>
</dbReference>
<dbReference type="SMART" id="SM00008">
    <property type="entry name" value="HormR"/>
    <property type="match status" value="1"/>
</dbReference>
<feature type="repeat" description="Solcar" evidence="10">
    <location>
        <begin position="102"/>
        <end position="185"/>
    </location>
</feature>
<keyword evidence="6" id="KW-0677">Repeat</keyword>
<keyword evidence="4 10" id="KW-0812">Transmembrane</keyword>
<feature type="compositionally biased region" description="Basic and acidic residues" evidence="12">
    <location>
        <begin position="329"/>
        <end position="338"/>
    </location>
</feature>
<dbReference type="Gene3D" id="4.10.1240.10">
    <property type="entry name" value="GPCR, family 2, extracellular hormone receptor domain"/>
    <property type="match status" value="1"/>
</dbReference>
<dbReference type="InterPro" id="IPR003291">
    <property type="entry name" value="GPCR_2_glucagon_rcpt"/>
</dbReference>
<evidence type="ECO:0000313" key="14">
    <source>
        <dbReference type="EMBL" id="ELK38321.1"/>
    </source>
</evidence>
<dbReference type="PRINTS" id="PR01354">
    <property type="entry name" value="GLUCAGONR"/>
</dbReference>
<evidence type="ECO:0000256" key="5">
    <source>
        <dbReference type="ARBA" id="ARBA00022729"/>
    </source>
</evidence>
<keyword evidence="3 11" id="KW-0813">Transport</keyword>
<dbReference type="PROSITE" id="PS50227">
    <property type="entry name" value="G_PROTEIN_RECEP_F2_3"/>
    <property type="match status" value="1"/>
</dbReference>
<evidence type="ECO:0000256" key="11">
    <source>
        <dbReference type="RuleBase" id="RU000488"/>
    </source>
</evidence>
<dbReference type="AlphaFoldDB" id="L5MIW8"/>
<evidence type="ECO:0000256" key="12">
    <source>
        <dbReference type="SAM" id="MobiDB-lite"/>
    </source>
</evidence>
<organism evidence="14 15">
    <name type="scientific">Myotis davidii</name>
    <name type="common">David's myotis</name>
    <dbReference type="NCBI Taxonomy" id="225400"/>
    <lineage>
        <taxon>Eukaryota</taxon>
        <taxon>Metazoa</taxon>
        <taxon>Chordata</taxon>
        <taxon>Craniata</taxon>
        <taxon>Vertebrata</taxon>
        <taxon>Euteleostomi</taxon>
        <taxon>Mammalia</taxon>
        <taxon>Eutheria</taxon>
        <taxon>Laurasiatheria</taxon>
        <taxon>Chiroptera</taxon>
        <taxon>Yangochiroptera</taxon>
        <taxon>Vespertilionidae</taxon>
        <taxon>Myotis</taxon>
    </lineage>
</organism>
<dbReference type="PROSITE" id="PS00649">
    <property type="entry name" value="G_PROTEIN_RECEP_F2_1"/>
    <property type="match status" value="1"/>
</dbReference>
<dbReference type="Proteomes" id="UP000010556">
    <property type="component" value="Unassembled WGS sequence"/>
</dbReference>
<reference evidence="15" key="1">
    <citation type="journal article" date="2013" name="Science">
        <title>Comparative analysis of bat genomes provides insight into the evolution of flight and immunity.</title>
        <authorList>
            <person name="Zhang G."/>
            <person name="Cowled C."/>
            <person name="Shi Z."/>
            <person name="Huang Z."/>
            <person name="Bishop-Lilly K.A."/>
            <person name="Fang X."/>
            <person name="Wynne J.W."/>
            <person name="Xiong Z."/>
            <person name="Baker M.L."/>
            <person name="Zhao W."/>
            <person name="Tachedjian M."/>
            <person name="Zhu Y."/>
            <person name="Zhou P."/>
            <person name="Jiang X."/>
            <person name="Ng J."/>
            <person name="Yang L."/>
            <person name="Wu L."/>
            <person name="Xiao J."/>
            <person name="Feng Y."/>
            <person name="Chen Y."/>
            <person name="Sun X."/>
            <person name="Zhang Y."/>
            <person name="Marsh G.A."/>
            <person name="Crameri G."/>
            <person name="Broder C.C."/>
            <person name="Frey K.G."/>
            <person name="Wang L.F."/>
            <person name="Wang J."/>
        </authorList>
    </citation>
    <scope>NUCLEOTIDE SEQUENCE [LARGE SCALE GENOMIC DNA]</scope>
</reference>
<evidence type="ECO:0000256" key="3">
    <source>
        <dbReference type="ARBA" id="ARBA00022448"/>
    </source>
</evidence>
<dbReference type="InterPro" id="IPR001879">
    <property type="entry name" value="GPCR_2_extracellular_dom"/>
</dbReference>
<gene>
    <name evidence="14" type="ORF">MDA_GLEAN10010188</name>
</gene>
<keyword evidence="7" id="KW-1133">Transmembrane helix</keyword>
<evidence type="ECO:0000259" key="13">
    <source>
        <dbReference type="PROSITE" id="PS50227"/>
    </source>
</evidence>
<keyword evidence="5" id="KW-0732">Signal</keyword>
<dbReference type="SUPFAM" id="SSF111418">
    <property type="entry name" value="Hormone receptor domain"/>
    <property type="match status" value="1"/>
</dbReference>
<protein>
    <submittedName>
        <fullName evidence="14">Mitochondrial dicarboxylate carrier</fullName>
    </submittedName>
</protein>
<evidence type="ECO:0000256" key="10">
    <source>
        <dbReference type="PROSITE-ProRule" id="PRU00282"/>
    </source>
</evidence>
<evidence type="ECO:0000256" key="9">
    <source>
        <dbReference type="ARBA" id="ARBA00023157"/>
    </source>
</evidence>
<accession>L5MIW8</accession>
<dbReference type="Gene3D" id="1.50.40.10">
    <property type="entry name" value="Mitochondrial carrier domain"/>
    <property type="match status" value="1"/>
</dbReference>
<evidence type="ECO:0000256" key="1">
    <source>
        <dbReference type="ARBA" id="ARBA00004141"/>
    </source>
</evidence>
<dbReference type="EMBL" id="KB099074">
    <property type="protein sequence ID" value="ELK38321.1"/>
    <property type="molecule type" value="Genomic_DNA"/>
</dbReference>
<dbReference type="SUPFAM" id="SSF103506">
    <property type="entry name" value="Mitochondrial carrier"/>
    <property type="match status" value="1"/>
</dbReference>
<dbReference type="InterPro" id="IPR003290">
    <property type="entry name" value="GPCR_2_GLP1/glucagon_rcpt"/>
</dbReference>
<keyword evidence="9" id="KW-1015">Disulfide bond</keyword>